<proteinExistence type="predicted"/>
<protein>
    <submittedName>
        <fullName evidence="1">Uncharacterized protein</fullName>
    </submittedName>
</protein>
<organism evidence="1 2">
    <name type="scientific">Rhizobium tropici</name>
    <dbReference type="NCBI Taxonomy" id="398"/>
    <lineage>
        <taxon>Bacteria</taxon>
        <taxon>Pseudomonadati</taxon>
        <taxon>Pseudomonadota</taxon>
        <taxon>Alphaproteobacteria</taxon>
        <taxon>Hyphomicrobiales</taxon>
        <taxon>Rhizobiaceae</taxon>
        <taxon>Rhizobium/Agrobacterium group</taxon>
        <taxon>Rhizobium</taxon>
    </lineage>
</organism>
<gene>
    <name evidence="1" type="ORF">GGD45_002449</name>
</gene>
<sequence>MREILLRALQIVLHGLIARTQAIGSHAQQSSLGDQ</sequence>
<keyword evidence="2" id="KW-1185">Reference proteome</keyword>
<comment type="caution">
    <text evidence="1">The sequence shown here is derived from an EMBL/GenBank/DDBJ whole genome shotgun (WGS) entry which is preliminary data.</text>
</comment>
<reference evidence="1 2" key="1">
    <citation type="submission" date="2020-08" db="EMBL/GenBank/DDBJ databases">
        <title>Genomic Encyclopedia of Type Strains, Phase IV (KMG-V): Genome sequencing to study the core and pangenomes of soil and plant-associated prokaryotes.</title>
        <authorList>
            <person name="Whitman W."/>
        </authorList>
    </citation>
    <scope>NUCLEOTIDE SEQUENCE [LARGE SCALE GENOMIC DNA]</scope>
    <source>
        <strain evidence="1 2">SEMIA 4059</strain>
    </source>
</reference>
<name>A0ABR6QYR7_RHITR</name>
<dbReference type="Proteomes" id="UP000526625">
    <property type="component" value="Unassembled WGS sequence"/>
</dbReference>
<evidence type="ECO:0000313" key="1">
    <source>
        <dbReference type="EMBL" id="MBB6492043.1"/>
    </source>
</evidence>
<evidence type="ECO:0000313" key="2">
    <source>
        <dbReference type="Proteomes" id="UP000526625"/>
    </source>
</evidence>
<accession>A0ABR6QYR7</accession>
<dbReference type="EMBL" id="JACHBF010000006">
    <property type="protein sequence ID" value="MBB6492043.1"/>
    <property type="molecule type" value="Genomic_DNA"/>
</dbReference>